<evidence type="ECO:0000256" key="6">
    <source>
        <dbReference type="RuleBase" id="RU363032"/>
    </source>
</evidence>
<keyword evidence="9" id="KW-1185">Reference proteome</keyword>
<dbReference type="Proteomes" id="UP000612282">
    <property type="component" value="Unassembled WGS sequence"/>
</dbReference>
<keyword evidence="3 6" id="KW-0812">Transmembrane</keyword>
<dbReference type="PROSITE" id="PS50928">
    <property type="entry name" value="ABC_TM1"/>
    <property type="match status" value="1"/>
</dbReference>
<sequence>MDFYKHLNDNAEYLFSDAVDHVMVVAISIGIALVLGCALGVLAHRSPRVRPMILAVTSTMLTIPSLALFAIFIPLLGLGTPPAVTALVLYALLPIVRNTVVGLGTVDQNVLRAARGMGMGPWRRFARIELPLAWPVVLTGVRVSTQVVVGIAAIAALVNGPGLGNEIFRGLRSLGSPFALNFVLGGTLAIVVVALLFDTVFILLRRLTTARGIR</sequence>
<dbReference type="PANTHER" id="PTHR30177:SF4">
    <property type="entry name" value="OSMOPROTECTANT IMPORT PERMEASE PROTEIN OSMW"/>
    <property type="match status" value="1"/>
</dbReference>
<evidence type="ECO:0000313" key="9">
    <source>
        <dbReference type="Proteomes" id="UP000612282"/>
    </source>
</evidence>
<keyword evidence="4 6" id="KW-1133">Transmembrane helix</keyword>
<dbReference type="Pfam" id="PF00528">
    <property type="entry name" value="BPD_transp_1"/>
    <property type="match status" value="1"/>
</dbReference>
<evidence type="ECO:0000259" key="7">
    <source>
        <dbReference type="PROSITE" id="PS50928"/>
    </source>
</evidence>
<dbReference type="InterPro" id="IPR000515">
    <property type="entry name" value="MetI-like"/>
</dbReference>
<proteinExistence type="inferred from homology"/>
<dbReference type="PANTHER" id="PTHR30177">
    <property type="entry name" value="GLYCINE BETAINE/L-PROLINE TRANSPORT SYSTEM PERMEASE PROTEIN PROW"/>
    <property type="match status" value="1"/>
</dbReference>
<reference evidence="8 9" key="1">
    <citation type="submission" date="2021-01" db="EMBL/GenBank/DDBJ databases">
        <title>Whole genome shotgun sequence of Actinoplanes couchii NBRC 106145.</title>
        <authorList>
            <person name="Komaki H."/>
            <person name="Tamura T."/>
        </authorList>
    </citation>
    <scope>NUCLEOTIDE SEQUENCE [LARGE SCALE GENOMIC DNA]</scope>
    <source>
        <strain evidence="8 9">NBRC 106145</strain>
    </source>
</reference>
<keyword evidence="2 6" id="KW-0813">Transport</keyword>
<evidence type="ECO:0000313" key="8">
    <source>
        <dbReference type="EMBL" id="GID61745.1"/>
    </source>
</evidence>
<feature type="transmembrane region" description="Helical" evidence="6">
    <location>
        <begin position="178"/>
        <end position="204"/>
    </location>
</feature>
<keyword evidence="5 6" id="KW-0472">Membrane</keyword>
<name>A0ABQ3XTF0_9ACTN</name>
<evidence type="ECO:0000256" key="3">
    <source>
        <dbReference type="ARBA" id="ARBA00022692"/>
    </source>
</evidence>
<accession>A0ABQ3XTF0</accession>
<dbReference type="SUPFAM" id="SSF161098">
    <property type="entry name" value="MetI-like"/>
    <property type="match status" value="1"/>
</dbReference>
<feature type="transmembrane region" description="Helical" evidence="6">
    <location>
        <begin position="54"/>
        <end position="75"/>
    </location>
</feature>
<evidence type="ECO:0000256" key="1">
    <source>
        <dbReference type="ARBA" id="ARBA00004141"/>
    </source>
</evidence>
<dbReference type="Gene3D" id="1.10.3720.10">
    <property type="entry name" value="MetI-like"/>
    <property type="match status" value="1"/>
</dbReference>
<comment type="similarity">
    <text evidence="6">Belongs to the binding-protein-dependent transport system permease family.</text>
</comment>
<dbReference type="EMBL" id="BOMG01000136">
    <property type="protein sequence ID" value="GID61745.1"/>
    <property type="molecule type" value="Genomic_DNA"/>
</dbReference>
<comment type="caution">
    <text evidence="8">The sequence shown here is derived from an EMBL/GenBank/DDBJ whole genome shotgun (WGS) entry which is preliminary data.</text>
</comment>
<gene>
    <name evidence="8" type="ORF">Aco03nite_101490</name>
</gene>
<feature type="transmembrane region" description="Helical" evidence="6">
    <location>
        <begin position="22"/>
        <end position="42"/>
    </location>
</feature>
<feature type="transmembrane region" description="Helical" evidence="6">
    <location>
        <begin position="87"/>
        <end position="111"/>
    </location>
</feature>
<comment type="subcellular location">
    <subcellularLocation>
        <location evidence="6">Cell membrane</location>
        <topology evidence="6">Multi-pass membrane protein</topology>
    </subcellularLocation>
    <subcellularLocation>
        <location evidence="1">Membrane</location>
        <topology evidence="1">Multi-pass membrane protein</topology>
    </subcellularLocation>
</comment>
<protein>
    <submittedName>
        <fullName evidence="8">ABC transporter permease</fullName>
    </submittedName>
</protein>
<feature type="transmembrane region" description="Helical" evidence="6">
    <location>
        <begin position="132"/>
        <end position="158"/>
    </location>
</feature>
<feature type="domain" description="ABC transmembrane type-1" evidence="7">
    <location>
        <begin position="18"/>
        <end position="201"/>
    </location>
</feature>
<evidence type="ECO:0000256" key="5">
    <source>
        <dbReference type="ARBA" id="ARBA00023136"/>
    </source>
</evidence>
<evidence type="ECO:0000256" key="4">
    <source>
        <dbReference type="ARBA" id="ARBA00022989"/>
    </source>
</evidence>
<dbReference type="InterPro" id="IPR051204">
    <property type="entry name" value="ABC_transp_perm/SBD"/>
</dbReference>
<evidence type="ECO:0000256" key="2">
    <source>
        <dbReference type="ARBA" id="ARBA00022448"/>
    </source>
</evidence>
<dbReference type="CDD" id="cd06261">
    <property type="entry name" value="TM_PBP2"/>
    <property type="match status" value="1"/>
</dbReference>
<dbReference type="InterPro" id="IPR035906">
    <property type="entry name" value="MetI-like_sf"/>
</dbReference>
<organism evidence="8 9">
    <name type="scientific">Actinoplanes couchii</name>
    <dbReference type="NCBI Taxonomy" id="403638"/>
    <lineage>
        <taxon>Bacteria</taxon>
        <taxon>Bacillati</taxon>
        <taxon>Actinomycetota</taxon>
        <taxon>Actinomycetes</taxon>
        <taxon>Micromonosporales</taxon>
        <taxon>Micromonosporaceae</taxon>
        <taxon>Actinoplanes</taxon>
    </lineage>
</organism>